<keyword evidence="5" id="KW-0966">Cell projection</keyword>
<dbReference type="Gene3D" id="1.20.58.300">
    <property type="entry name" value="FlgN-like"/>
    <property type="match status" value="1"/>
</dbReference>
<evidence type="ECO:0000256" key="3">
    <source>
        <dbReference type="ARBA" id="ARBA00022795"/>
    </source>
</evidence>
<keyword evidence="5" id="KW-0282">Flagellum</keyword>
<dbReference type="AlphaFoldDB" id="A0A5C1NMX5"/>
<dbReference type="KEGG" id="hbh:E4T21_21215"/>
<keyword evidence="3" id="KW-1005">Bacterial flagellum biogenesis</keyword>
<dbReference type="GO" id="GO:0044780">
    <property type="term" value="P:bacterial-type flagellum assembly"/>
    <property type="evidence" value="ECO:0007669"/>
    <property type="project" value="InterPro"/>
</dbReference>
<accession>A0A5C1NMX5</accession>
<protein>
    <submittedName>
        <fullName evidence="5">Flagellar protein FlgN</fullName>
    </submittedName>
</protein>
<evidence type="ECO:0000313" key="5">
    <source>
        <dbReference type="EMBL" id="QEM83807.1"/>
    </source>
</evidence>
<evidence type="ECO:0000256" key="1">
    <source>
        <dbReference type="ARBA" id="ARBA00002397"/>
    </source>
</evidence>
<dbReference type="Pfam" id="PF05130">
    <property type="entry name" value="FlgN"/>
    <property type="match status" value="1"/>
</dbReference>
<gene>
    <name evidence="5" type="ORF">E4T21_21215</name>
</gene>
<dbReference type="EMBL" id="CP038437">
    <property type="protein sequence ID" value="QEM83807.1"/>
    <property type="molecule type" value="Genomic_DNA"/>
</dbReference>
<organism evidence="5 6">
    <name type="scientific">Halomonas binhaiensis</name>
    <dbReference type="NCBI Taxonomy" id="2562282"/>
    <lineage>
        <taxon>Bacteria</taxon>
        <taxon>Pseudomonadati</taxon>
        <taxon>Pseudomonadota</taxon>
        <taxon>Gammaproteobacteria</taxon>
        <taxon>Oceanospirillales</taxon>
        <taxon>Halomonadaceae</taxon>
        <taxon>Halomonas</taxon>
    </lineage>
</organism>
<keyword evidence="4" id="KW-0175">Coiled coil</keyword>
<dbReference type="OrthoDB" id="6238586at2"/>
<proteinExistence type="inferred from homology"/>
<comment type="similarity">
    <text evidence="2">Belongs to the FlgN family.</text>
</comment>
<dbReference type="SUPFAM" id="SSF140566">
    <property type="entry name" value="FlgN-like"/>
    <property type="match status" value="1"/>
</dbReference>
<reference evidence="5" key="1">
    <citation type="submission" date="2021-02" db="EMBL/GenBank/DDBJ databases">
        <title>Strain Y2R2, a novel species of the genus Halomonas.</title>
        <authorList>
            <person name="Huang H."/>
        </authorList>
    </citation>
    <scope>NUCLEOTIDE SEQUENCE</scope>
    <source>
        <strain evidence="5">Y2R2</strain>
    </source>
</reference>
<keyword evidence="6" id="KW-1185">Reference proteome</keyword>
<dbReference type="Proteomes" id="UP000324285">
    <property type="component" value="Chromosome"/>
</dbReference>
<dbReference type="InterPro" id="IPR007809">
    <property type="entry name" value="FlgN-like"/>
</dbReference>
<dbReference type="RefSeq" id="WP_149286927.1">
    <property type="nucleotide sequence ID" value="NZ_CP038437.2"/>
</dbReference>
<evidence type="ECO:0000313" key="6">
    <source>
        <dbReference type="Proteomes" id="UP000324285"/>
    </source>
</evidence>
<evidence type="ECO:0000256" key="2">
    <source>
        <dbReference type="ARBA" id="ARBA00007703"/>
    </source>
</evidence>
<dbReference type="InterPro" id="IPR036679">
    <property type="entry name" value="FlgN-like_sf"/>
</dbReference>
<comment type="function">
    <text evidence="1">Required for the efficient initiation of filament assembly.</text>
</comment>
<feature type="coiled-coil region" evidence="4">
    <location>
        <begin position="38"/>
        <end position="65"/>
    </location>
</feature>
<keyword evidence="5" id="KW-0969">Cilium</keyword>
<name>A0A5C1NMX5_9GAMM</name>
<evidence type="ECO:0000256" key="4">
    <source>
        <dbReference type="SAM" id="Coils"/>
    </source>
</evidence>
<sequence length="149" mass="16948">MNLSLLLDMQRQYLSQLLALLQEEQECLVQGQVDALHLVQLTDAKSSLQQALAKAESRRHQTQCQLNYSDDDHGALQIARDNGCEPIWLSIRQIAQEISRANRRNGELLQLRMDHNQHMLDHLHRIAAANVYHANGRAPLQSPRLDVSA</sequence>